<dbReference type="PANTHER" id="PTHR43795">
    <property type="entry name" value="BIFUNCTIONAL ASPARTATE AMINOTRANSFERASE AND GLUTAMATE/ASPARTATE-PREPHENATE AMINOTRANSFERASE-RELATED"/>
    <property type="match status" value="1"/>
</dbReference>
<dbReference type="PRINTS" id="PR00753">
    <property type="entry name" value="ACCSYNTHASE"/>
</dbReference>
<dbReference type="GO" id="GO:0008483">
    <property type="term" value="F:transaminase activity"/>
    <property type="evidence" value="ECO:0007669"/>
    <property type="project" value="TreeGrafter"/>
</dbReference>
<dbReference type="PANTHER" id="PTHR43795:SF39">
    <property type="entry name" value="AMINOTRANSFERASE CLASS I_CLASSII DOMAIN-CONTAINING PROTEIN"/>
    <property type="match status" value="1"/>
</dbReference>
<evidence type="ECO:0000259" key="3">
    <source>
        <dbReference type="Pfam" id="PF00155"/>
    </source>
</evidence>
<evidence type="ECO:0000256" key="2">
    <source>
        <dbReference type="ARBA" id="ARBA00022898"/>
    </source>
</evidence>
<keyword evidence="5" id="KW-1185">Reference proteome</keyword>
<dbReference type="AlphaFoldDB" id="A0A0G4PHZ5"/>
<dbReference type="GO" id="GO:0006520">
    <property type="term" value="P:amino acid metabolic process"/>
    <property type="evidence" value="ECO:0007669"/>
    <property type="project" value="TreeGrafter"/>
</dbReference>
<feature type="domain" description="Aminotransferase class I/classII large" evidence="3">
    <location>
        <begin position="74"/>
        <end position="417"/>
    </location>
</feature>
<dbReference type="EMBL" id="HG793149">
    <property type="protein sequence ID" value="CRL25949.1"/>
    <property type="molecule type" value="Genomic_DNA"/>
</dbReference>
<dbReference type="GO" id="GO:0030170">
    <property type="term" value="F:pyridoxal phosphate binding"/>
    <property type="evidence" value="ECO:0007669"/>
    <property type="project" value="InterPro"/>
</dbReference>
<dbReference type="SUPFAM" id="SSF53383">
    <property type="entry name" value="PLP-dependent transferases"/>
    <property type="match status" value="1"/>
</dbReference>
<dbReference type="InterPro" id="IPR015422">
    <property type="entry name" value="PyrdxlP-dep_Trfase_small"/>
</dbReference>
<accession>A0A0G4PHZ5</accession>
<dbReference type="InterPro" id="IPR015424">
    <property type="entry name" value="PyrdxlP-dep_Trfase"/>
</dbReference>
<dbReference type="Gene3D" id="3.90.1150.10">
    <property type="entry name" value="Aspartate Aminotransferase, domain 1"/>
    <property type="match status" value="1"/>
</dbReference>
<dbReference type="Proteomes" id="UP000053732">
    <property type="component" value="Unassembled WGS sequence"/>
</dbReference>
<dbReference type="InterPro" id="IPR050478">
    <property type="entry name" value="Ethylene_sulfur-biosynth"/>
</dbReference>
<dbReference type="STRING" id="1429867.A0A0G4PHZ5"/>
<organism evidence="4 5">
    <name type="scientific">Penicillium camemberti (strain FM 013)</name>
    <dbReference type="NCBI Taxonomy" id="1429867"/>
    <lineage>
        <taxon>Eukaryota</taxon>
        <taxon>Fungi</taxon>
        <taxon>Dikarya</taxon>
        <taxon>Ascomycota</taxon>
        <taxon>Pezizomycotina</taxon>
        <taxon>Eurotiomycetes</taxon>
        <taxon>Eurotiomycetidae</taxon>
        <taxon>Eurotiales</taxon>
        <taxon>Aspergillaceae</taxon>
        <taxon>Penicillium</taxon>
    </lineage>
</organism>
<evidence type="ECO:0000313" key="5">
    <source>
        <dbReference type="Proteomes" id="UP000053732"/>
    </source>
</evidence>
<dbReference type="InterPro" id="IPR004839">
    <property type="entry name" value="Aminotransferase_I/II_large"/>
</dbReference>
<reference evidence="4 5" key="1">
    <citation type="journal article" date="2014" name="Nat. Commun.">
        <title>Multiple recent horizontal transfers of a large genomic region in cheese making fungi.</title>
        <authorList>
            <person name="Cheeseman K."/>
            <person name="Ropars J."/>
            <person name="Renault P."/>
            <person name="Dupont J."/>
            <person name="Gouzy J."/>
            <person name="Branca A."/>
            <person name="Abraham A.L."/>
            <person name="Ceppi M."/>
            <person name="Conseiller E."/>
            <person name="Debuchy R."/>
            <person name="Malagnac F."/>
            <person name="Goarin A."/>
            <person name="Silar P."/>
            <person name="Lacoste S."/>
            <person name="Sallet E."/>
            <person name="Bensimon A."/>
            <person name="Giraud T."/>
            <person name="Brygoo Y."/>
        </authorList>
    </citation>
    <scope>NUCLEOTIDE SEQUENCE [LARGE SCALE GENOMIC DNA]</scope>
    <source>
        <strain evidence="5">FM 013</strain>
    </source>
</reference>
<dbReference type="Pfam" id="PF00155">
    <property type="entry name" value="Aminotran_1_2"/>
    <property type="match status" value="1"/>
</dbReference>
<name>A0A0G4PHZ5_PENC3</name>
<dbReference type="CDD" id="cd00609">
    <property type="entry name" value="AAT_like"/>
    <property type="match status" value="1"/>
</dbReference>
<gene>
    <name evidence="4" type="ORF">PCAMFM013_S016g000230</name>
</gene>
<evidence type="ECO:0000313" key="4">
    <source>
        <dbReference type="EMBL" id="CRL25949.1"/>
    </source>
</evidence>
<proteinExistence type="inferred from homology"/>
<comment type="similarity">
    <text evidence="1">Belongs to the class-I pyridoxal-phosphate-dependent aminotransferase family.</text>
</comment>
<dbReference type="Gene3D" id="3.40.640.10">
    <property type="entry name" value="Type I PLP-dependent aspartate aminotransferase-like (Major domain)"/>
    <property type="match status" value="1"/>
</dbReference>
<protein>
    <submittedName>
        <fullName evidence="4">1-aminocyclopropane-1-carboxylate synthase</fullName>
    </submittedName>
</protein>
<dbReference type="InterPro" id="IPR015421">
    <property type="entry name" value="PyrdxlP-dep_Trfase_major"/>
</dbReference>
<dbReference type="PROSITE" id="PS00105">
    <property type="entry name" value="AA_TRANSFER_CLASS_1"/>
    <property type="match status" value="1"/>
</dbReference>
<evidence type="ECO:0000256" key="1">
    <source>
        <dbReference type="ARBA" id="ARBA00007441"/>
    </source>
</evidence>
<dbReference type="InterPro" id="IPR004838">
    <property type="entry name" value="NHTrfase_class1_PyrdxlP-BS"/>
</dbReference>
<sequence length="428" mass="46900">MLSTRGEGYAKAGLADGYLGPPKTVFDKDTKQGIVSFSNAENFLMQDIMLEYIRTQVSSSLDRTTLTYHEGPFGSSRLRTAMTNLITSYFHPATPISPNNIVFSNGVTSLNAICALSLTNPGDGILLGQPIYGSFTGDLHVPSNCQLIYTPFHGDDPFSPDAVARYEETFLKARDESGVTIRALLICNPHNPLGRCYSHETLQALLLFCQKYQIHLISDEVYALSVYGNDSIGFVSVLSIDPVPLGVDPALIHVLYGMSKDFAAAGLRLGCLISRNQRLLQAALSMSRFHWPSNISCSITTAVLEDRDFVKTFLQKSRGLLRSHRDLAAHALEEAGIPFAQGSIAGFFLWIDLSKCLDNTIVGSQGEWAAELDLSRRLQQIGVVMSSGHAYHNEVAGWFRVIFSVEMESLKVGLSRIIEFYHSSGGSG</sequence>
<keyword evidence="2" id="KW-0663">Pyridoxal phosphate</keyword>